<feature type="transmembrane region" description="Helical" evidence="5">
    <location>
        <begin position="414"/>
        <end position="434"/>
    </location>
</feature>
<reference evidence="6 7" key="1">
    <citation type="submission" date="2024-06" db="EMBL/GenBank/DDBJ databases">
        <title>A chromosome-level genome assembly of beet webworm, Loxostege sticticalis.</title>
        <authorList>
            <person name="Zhang Y."/>
        </authorList>
    </citation>
    <scope>NUCLEOTIDE SEQUENCE [LARGE SCALE GENOMIC DNA]</scope>
    <source>
        <strain evidence="6">AQ026</strain>
        <tissue evidence="6">Whole body</tissue>
    </source>
</reference>
<feature type="transmembrane region" description="Helical" evidence="5">
    <location>
        <begin position="67"/>
        <end position="87"/>
    </location>
</feature>
<feature type="transmembrane region" description="Helical" evidence="5">
    <location>
        <begin position="118"/>
        <end position="140"/>
    </location>
</feature>
<evidence type="ECO:0000256" key="2">
    <source>
        <dbReference type="ARBA" id="ARBA00022692"/>
    </source>
</evidence>
<proteinExistence type="predicted"/>
<keyword evidence="4 5" id="KW-0472">Membrane</keyword>
<dbReference type="InterPro" id="IPR036259">
    <property type="entry name" value="MFS_trans_sf"/>
</dbReference>
<name>A0ABR3HZK4_LOXSC</name>
<feature type="transmembrane region" description="Helical" evidence="5">
    <location>
        <begin position="152"/>
        <end position="173"/>
    </location>
</feature>
<feature type="transmembrane region" description="Helical" evidence="5">
    <location>
        <begin position="179"/>
        <end position="198"/>
    </location>
</feature>
<dbReference type="Pfam" id="PF00083">
    <property type="entry name" value="Sugar_tr"/>
    <property type="match status" value="1"/>
</dbReference>
<dbReference type="InterPro" id="IPR050549">
    <property type="entry name" value="MFS_Trehalose_Transporter"/>
</dbReference>
<feature type="transmembrane region" description="Helical" evidence="5">
    <location>
        <begin position="307"/>
        <end position="326"/>
    </location>
</feature>
<dbReference type="PANTHER" id="PTHR48021:SF1">
    <property type="entry name" value="GH07001P-RELATED"/>
    <property type="match status" value="1"/>
</dbReference>
<feature type="transmembrane region" description="Helical" evidence="5">
    <location>
        <begin position="338"/>
        <end position="366"/>
    </location>
</feature>
<dbReference type="PANTHER" id="PTHR48021">
    <property type="match status" value="1"/>
</dbReference>
<dbReference type="EMBL" id="JBEUOH010000011">
    <property type="protein sequence ID" value="KAL0881997.1"/>
    <property type="molecule type" value="Genomic_DNA"/>
</dbReference>
<comment type="caution">
    <text evidence="6">The sequence shown here is derived from an EMBL/GenBank/DDBJ whole genome shotgun (WGS) entry which is preliminary data.</text>
</comment>
<evidence type="ECO:0008006" key="8">
    <source>
        <dbReference type="Google" id="ProtNLM"/>
    </source>
</evidence>
<dbReference type="Gene3D" id="1.20.1250.20">
    <property type="entry name" value="MFS general substrate transporter like domains"/>
    <property type="match status" value="1"/>
</dbReference>
<sequence>METEYRQIEQRGNTSWTHFFRQVLVALILWTFFINAGLVMGTITVAIPQLRKEANSTEAVSNEMASWLSSTAIYSASINIFITIPFAHFIGRKFTMTFLAVSTFIVAAIMYFSKTAMHLLICQLLLGMSVSANGSVFLLILSEYSSPKYRGVFLTIKSATFFWGMWIANAIGIFTKYQYTGLVGMFCSGYSIIITLIIPESPYWLAFKGRYDECAVAHRWLKGVDEDAETELEVLIKSQKENDQNVSSVKSLRKYLINCLTAVKQPEVYKPLLLCCLVASIYSLSGKLVCAMYAIEMMKKITENQSTVYIGVLILDGFTVLGMYVGCGLSKILKRRTLLLSTSITATTFLFAMLGYSISVCCGPMILSTSISAELLPMRCRSVCVFLYSVLSLTLMSTILKVSPYVFNSYGFHGAYLCFGICSTIVITLMYKYVPETKDRTLHEISEMFKPKLRKKVTQ</sequence>
<protein>
    <recommendedName>
        <fullName evidence="8">Sugar transporter</fullName>
    </recommendedName>
</protein>
<evidence type="ECO:0000256" key="1">
    <source>
        <dbReference type="ARBA" id="ARBA00004370"/>
    </source>
</evidence>
<feature type="transmembrane region" description="Helical" evidence="5">
    <location>
        <begin position="272"/>
        <end position="295"/>
    </location>
</feature>
<evidence type="ECO:0000256" key="3">
    <source>
        <dbReference type="ARBA" id="ARBA00022989"/>
    </source>
</evidence>
<feature type="transmembrane region" description="Helical" evidence="5">
    <location>
        <begin position="94"/>
        <end position="112"/>
    </location>
</feature>
<keyword evidence="7" id="KW-1185">Reference proteome</keyword>
<keyword evidence="2 5" id="KW-0812">Transmembrane</keyword>
<evidence type="ECO:0000313" key="6">
    <source>
        <dbReference type="EMBL" id="KAL0881997.1"/>
    </source>
</evidence>
<comment type="subcellular location">
    <subcellularLocation>
        <location evidence="1">Membrane</location>
    </subcellularLocation>
</comment>
<dbReference type="SUPFAM" id="SSF103473">
    <property type="entry name" value="MFS general substrate transporter"/>
    <property type="match status" value="1"/>
</dbReference>
<keyword evidence="3 5" id="KW-1133">Transmembrane helix</keyword>
<evidence type="ECO:0000256" key="5">
    <source>
        <dbReference type="SAM" id="Phobius"/>
    </source>
</evidence>
<feature type="transmembrane region" description="Helical" evidence="5">
    <location>
        <begin position="386"/>
        <end position="407"/>
    </location>
</feature>
<gene>
    <name evidence="6" type="ORF">ABMA27_001746</name>
</gene>
<organism evidence="6 7">
    <name type="scientific">Loxostege sticticalis</name>
    <name type="common">Beet webworm moth</name>
    <dbReference type="NCBI Taxonomy" id="481309"/>
    <lineage>
        <taxon>Eukaryota</taxon>
        <taxon>Metazoa</taxon>
        <taxon>Ecdysozoa</taxon>
        <taxon>Arthropoda</taxon>
        <taxon>Hexapoda</taxon>
        <taxon>Insecta</taxon>
        <taxon>Pterygota</taxon>
        <taxon>Neoptera</taxon>
        <taxon>Endopterygota</taxon>
        <taxon>Lepidoptera</taxon>
        <taxon>Glossata</taxon>
        <taxon>Ditrysia</taxon>
        <taxon>Pyraloidea</taxon>
        <taxon>Crambidae</taxon>
        <taxon>Pyraustinae</taxon>
        <taxon>Loxostege</taxon>
    </lineage>
</organism>
<dbReference type="Proteomes" id="UP001549920">
    <property type="component" value="Unassembled WGS sequence"/>
</dbReference>
<evidence type="ECO:0000256" key="4">
    <source>
        <dbReference type="ARBA" id="ARBA00023136"/>
    </source>
</evidence>
<feature type="transmembrane region" description="Helical" evidence="5">
    <location>
        <begin position="23"/>
        <end position="47"/>
    </location>
</feature>
<dbReference type="InterPro" id="IPR005828">
    <property type="entry name" value="MFS_sugar_transport-like"/>
</dbReference>
<evidence type="ECO:0000313" key="7">
    <source>
        <dbReference type="Proteomes" id="UP001549920"/>
    </source>
</evidence>
<accession>A0ABR3HZK4</accession>